<comment type="caution">
    <text evidence="2">The sequence shown here is derived from an EMBL/GenBank/DDBJ whole genome shotgun (WGS) entry which is preliminary data.</text>
</comment>
<dbReference type="AlphaFoldDB" id="A0A0G1RM95"/>
<dbReference type="Gene3D" id="1.25.40.10">
    <property type="entry name" value="Tetratricopeptide repeat domain"/>
    <property type="match status" value="1"/>
</dbReference>
<feature type="transmembrane region" description="Helical" evidence="1">
    <location>
        <begin position="225"/>
        <end position="247"/>
    </location>
</feature>
<dbReference type="Proteomes" id="UP000034307">
    <property type="component" value="Unassembled WGS sequence"/>
</dbReference>
<evidence type="ECO:0000256" key="1">
    <source>
        <dbReference type="SAM" id="Phobius"/>
    </source>
</evidence>
<evidence type="ECO:0000313" key="2">
    <source>
        <dbReference type="EMBL" id="KKU58261.1"/>
    </source>
</evidence>
<dbReference type="Pfam" id="PF13374">
    <property type="entry name" value="TPR_10"/>
    <property type="match status" value="1"/>
</dbReference>
<dbReference type="Pfam" id="PF13181">
    <property type="entry name" value="TPR_8"/>
    <property type="match status" value="1"/>
</dbReference>
<sequence>MSKNIREQFKLLSLGEKLRENPKTIWLSVPAFLFSALWSTLVGNREELAGSFGHLGISWELIRKHHWKSGVFLDLALWSYQQAVKIGVGDGQPSVRLKIGSMYAEKGDLPRAKKYIEEGLALCRNIKDVPQGAFLLAHLGRIKTKLGDFAGAKKDLDKSLSIMEKILKKDSSLRLHIWASTAEMGLAEWYLAAGDKKRAKLWAQKVATRATIHDLKTRALDAKDLLAKISAATTMFMAVIQTAWYLAFRR</sequence>
<reference evidence="2 3" key="1">
    <citation type="journal article" date="2015" name="Nature">
        <title>rRNA introns, odd ribosomes, and small enigmatic genomes across a large radiation of phyla.</title>
        <authorList>
            <person name="Brown C.T."/>
            <person name="Hug L.A."/>
            <person name="Thomas B.C."/>
            <person name="Sharon I."/>
            <person name="Castelle C.J."/>
            <person name="Singh A."/>
            <person name="Wilkins M.J."/>
            <person name="Williams K.H."/>
            <person name="Banfield J.F."/>
        </authorList>
    </citation>
    <scope>NUCLEOTIDE SEQUENCE [LARGE SCALE GENOMIC DNA]</scope>
</reference>
<dbReference type="InterPro" id="IPR011990">
    <property type="entry name" value="TPR-like_helical_dom_sf"/>
</dbReference>
<dbReference type="SUPFAM" id="SSF48452">
    <property type="entry name" value="TPR-like"/>
    <property type="match status" value="1"/>
</dbReference>
<name>A0A0G1RM95_9BACT</name>
<keyword evidence="1" id="KW-1133">Transmembrane helix</keyword>
<proteinExistence type="predicted"/>
<accession>A0A0G1RM95</accession>
<keyword evidence="1" id="KW-0472">Membrane</keyword>
<gene>
    <name evidence="2" type="ORF">UX80_C0004G0012</name>
</gene>
<dbReference type="SMART" id="SM00028">
    <property type="entry name" value="TPR"/>
    <property type="match status" value="2"/>
</dbReference>
<dbReference type="EMBL" id="LCNO01000004">
    <property type="protein sequence ID" value="KKU58261.1"/>
    <property type="molecule type" value="Genomic_DNA"/>
</dbReference>
<evidence type="ECO:0000313" key="3">
    <source>
        <dbReference type="Proteomes" id="UP000034307"/>
    </source>
</evidence>
<dbReference type="STRING" id="1618358.UX80_C0004G0012"/>
<dbReference type="InterPro" id="IPR019734">
    <property type="entry name" value="TPR_rpt"/>
</dbReference>
<keyword evidence="1" id="KW-0812">Transmembrane</keyword>
<protein>
    <submittedName>
        <fullName evidence="2">Uncharacterized protein</fullName>
    </submittedName>
</protein>
<organism evidence="2 3">
    <name type="scientific">Candidatus Amesbacteria bacterium GW2011_GWA2_47_11b</name>
    <dbReference type="NCBI Taxonomy" id="1618358"/>
    <lineage>
        <taxon>Bacteria</taxon>
        <taxon>Candidatus Amesiibacteriota</taxon>
    </lineage>
</organism>